<dbReference type="GO" id="GO:0008168">
    <property type="term" value="F:methyltransferase activity"/>
    <property type="evidence" value="ECO:0007669"/>
    <property type="project" value="UniProtKB-KW"/>
</dbReference>
<dbReference type="EMBL" id="AAOH01000004">
    <property type="protein sequence ID" value="EAR28190.1"/>
    <property type="molecule type" value="Genomic_DNA"/>
</dbReference>
<dbReference type="SUPFAM" id="SSF53335">
    <property type="entry name" value="S-adenosyl-L-methionine-dependent methyltransferases"/>
    <property type="match status" value="1"/>
</dbReference>
<dbReference type="PANTHER" id="PTHR43861:SF1">
    <property type="entry name" value="TRANS-ACONITATE 2-METHYLTRANSFERASE"/>
    <property type="match status" value="1"/>
</dbReference>
<dbReference type="AlphaFoldDB" id="A4C9Y2"/>
<dbReference type="Proteomes" id="UP000006201">
    <property type="component" value="Unassembled WGS sequence"/>
</dbReference>
<organism evidence="4 5">
    <name type="scientific">Pseudoalteromonas tunicata D2</name>
    <dbReference type="NCBI Taxonomy" id="87626"/>
    <lineage>
        <taxon>Bacteria</taxon>
        <taxon>Pseudomonadati</taxon>
        <taxon>Pseudomonadota</taxon>
        <taxon>Gammaproteobacteria</taxon>
        <taxon>Alteromonadales</taxon>
        <taxon>Pseudoalteromonadaceae</taxon>
        <taxon>Pseudoalteromonas</taxon>
    </lineage>
</organism>
<reference evidence="4 5" key="1">
    <citation type="submission" date="2006-02" db="EMBL/GenBank/DDBJ databases">
        <authorList>
            <person name="Moran M.A."/>
            <person name="Kjelleberg S."/>
            <person name="Egan S."/>
            <person name="Saunders N."/>
            <person name="Thomas T."/>
            <person name="Ferriera S."/>
            <person name="Johnson J."/>
            <person name="Kravitz S."/>
            <person name="Halpern A."/>
            <person name="Remington K."/>
            <person name="Beeson K."/>
            <person name="Tran B."/>
            <person name="Rogers Y.-H."/>
            <person name="Friedman R."/>
            <person name="Venter J.C."/>
        </authorList>
    </citation>
    <scope>NUCLEOTIDE SEQUENCE [LARGE SCALE GENOMIC DNA]</scope>
    <source>
        <strain evidence="4 5">D2</strain>
    </source>
</reference>
<dbReference type="OrthoDB" id="9804086at2"/>
<dbReference type="STRING" id="87626.PTD2_20282"/>
<protein>
    <submittedName>
        <fullName evidence="4">Tellurite resistance protein-related protein</fullName>
    </submittedName>
</protein>
<dbReference type="GO" id="GO:0032259">
    <property type="term" value="P:methylation"/>
    <property type="evidence" value="ECO:0007669"/>
    <property type="project" value="UniProtKB-KW"/>
</dbReference>
<evidence type="ECO:0000259" key="3">
    <source>
        <dbReference type="Pfam" id="PF13649"/>
    </source>
</evidence>
<gene>
    <name evidence="4" type="ORF">PTD2_20282</name>
</gene>
<evidence type="ECO:0000256" key="2">
    <source>
        <dbReference type="ARBA" id="ARBA00022679"/>
    </source>
</evidence>
<evidence type="ECO:0000313" key="4">
    <source>
        <dbReference type="EMBL" id="EAR28190.1"/>
    </source>
</evidence>
<dbReference type="InterPro" id="IPR041698">
    <property type="entry name" value="Methyltransf_25"/>
</dbReference>
<keyword evidence="2" id="KW-0808">Transferase</keyword>
<dbReference type="eggNOG" id="COG2227">
    <property type="taxonomic scope" value="Bacteria"/>
</dbReference>
<dbReference type="RefSeq" id="WP_009840022.1">
    <property type="nucleotide sequence ID" value="NZ_CH959301.1"/>
</dbReference>
<comment type="caution">
    <text evidence="4">The sequence shown here is derived from an EMBL/GenBank/DDBJ whole genome shotgun (WGS) entry which is preliminary data.</text>
</comment>
<keyword evidence="5" id="KW-1185">Reference proteome</keyword>
<feature type="domain" description="Methyltransferase" evidence="3">
    <location>
        <begin position="50"/>
        <end position="138"/>
    </location>
</feature>
<evidence type="ECO:0000256" key="1">
    <source>
        <dbReference type="ARBA" id="ARBA00022603"/>
    </source>
</evidence>
<dbReference type="HOGENOM" id="CLU_057823_2_1_6"/>
<dbReference type="CDD" id="cd02440">
    <property type="entry name" value="AdoMet_MTases"/>
    <property type="match status" value="1"/>
</dbReference>
<accession>A4C9Y2</accession>
<proteinExistence type="predicted"/>
<name>A4C9Y2_9GAMM</name>
<sequence>MTARTTDTTLDYYNQHAQEFVASTLDVDMSALYDAFLPLFANKIPNQTLILDAGCGSGRDALYFKKQGYFVRAMDASPALVDIAASVLNQPVALKTFTEIDDVNTFDGIWCCASLLHVPHNELAQVFNKLTTALKTEGVLYVSFKYGEGERTHNGRTFTDLNEQGLAALKQPIPELNIHKTWITGDQRKGRENEQWLNAILIKSGRV</sequence>
<keyword evidence="1" id="KW-0489">Methyltransferase</keyword>
<evidence type="ECO:0000313" key="5">
    <source>
        <dbReference type="Proteomes" id="UP000006201"/>
    </source>
</evidence>
<dbReference type="Gene3D" id="3.40.50.150">
    <property type="entry name" value="Vaccinia Virus protein VP39"/>
    <property type="match status" value="1"/>
</dbReference>
<dbReference type="Pfam" id="PF13649">
    <property type="entry name" value="Methyltransf_25"/>
    <property type="match status" value="1"/>
</dbReference>
<dbReference type="InterPro" id="IPR029063">
    <property type="entry name" value="SAM-dependent_MTases_sf"/>
</dbReference>
<dbReference type="PANTHER" id="PTHR43861">
    <property type="entry name" value="TRANS-ACONITATE 2-METHYLTRANSFERASE-RELATED"/>
    <property type="match status" value="1"/>
</dbReference>